<reference evidence="4" key="2">
    <citation type="submission" date="2017-05" db="EMBL/GenBank/DDBJ databases">
        <authorList>
            <person name="Lin X.B."/>
            <person name="Stothard P."/>
            <person name="Tasseva G."/>
            <person name="Walter J."/>
        </authorList>
    </citation>
    <scope>NUCLEOTIDE SEQUENCE [LARGE SCALE GENOMIC DNA]</scope>
    <source>
        <strain evidence="4">103v</strain>
    </source>
</reference>
<feature type="transmembrane region" description="Helical" evidence="1">
    <location>
        <begin position="31"/>
        <end position="59"/>
    </location>
</feature>
<accession>A0A256VJG5</accession>
<sequence length="65" mass="7339">MKLLVWFAVALTAFLFSAKLAGLVTCSWLVIFTPLIIVLGLWFLFLLMVFAIIGIYALVAMMREK</sequence>
<evidence type="ECO:0000313" key="4">
    <source>
        <dbReference type="Proteomes" id="UP000216122"/>
    </source>
</evidence>
<gene>
    <name evidence="3" type="ORF">CBG21_04800</name>
    <name evidence="2" type="ORF">HF865_00760</name>
</gene>
<dbReference type="RefSeq" id="WP_094504685.1">
    <property type="nucleotide sequence ID" value="NZ_CP065330.1"/>
</dbReference>
<reference evidence="2 5" key="4">
    <citation type="submission" date="2020-04" db="EMBL/GenBank/DDBJ databases">
        <authorList>
            <person name="Hitch T.C.A."/>
            <person name="Wylensek D."/>
            <person name="Clavel T."/>
        </authorList>
    </citation>
    <scope>NUCLEOTIDE SEQUENCE [LARGE SCALE GENOMIC DNA]</scope>
    <source>
        <strain evidence="2 5">WCA-386-APC-4I</strain>
    </source>
</reference>
<reference evidence="3" key="1">
    <citation type="submission" date="2017-05" db="EMBL/GenBank/DDBJ databases">
        <authorList>
            <person name="Song R."/>
            <person name="Chenine A.L."/>
            <person name="Ruprecht R.M."/>
        </authorList>
    </citation>
    <scope>NUCLEOTIDE SEQUENCE [LARGE SCALE GENOMIC DNA]</scope>
    <source>
        <strain evidence="3">103v</strain>
    </source>
</reference>
<evidence type="ECO:0000256" key="1">
    <source>
        <dbReference type="SAM" id="Phobius"/>
    </source>
</evidence>
<keyword evidence="1" id="KW-0812">Transmembrane</keyword>
<dbReference type="EMBL" id="NGQC01000030">
    <property type="protein sequence ID" value="OYT03691.1"/>
    <property type="molecule type" value="Genomic_DNA"/>
</dbReference>
<dbReference type="AlphaFoldDB" id="A0A256VJG5"/>
<dbReference type="EMBL" id="JABAFN010000001">
    <property type="protein sequence ID" value="NME21262.1"/>
    <property type="molecule type" value="Genomic_DNA"/>
</dbReference>
<dbReference type="Proteomes" id="UP000587270">
    <property type="component" value="Unassembled WGS sequence"/>
</dbReference>
<keyword evidence="1" id="KW-0472">Membrane</keyword>
<reference evidence="3 4" key="3">
    <citation type="submission" date="2017-09" db="EMBL/GenBank/DDBJ databases">
        <title>Tripartite evolution among Lactobacillus johnsonii, Lactobacillus taiwanensis, Lactobacillus reuteri and their rodent host.</title>
        <authorList>
            <person name="Wang T."/>
            <person name="Knowles S."/>
            <person name="Cheng C."/>
        </authorList>
    </citation>
    <scope>NUCLEOTIDE SEQUENCE [LARGE SCALE GENOMIC DNA]</scope>
    <source>
        <strain evidence="3 4">103v</strain>
    </source>
</reference>
<proteinExistence type="predicted"/>
<dbReference type="Proteomes" id="UP000216122">
    <property type="component" value="Unassembled WGS sequence"/>
</dbReference>
<organism evidence="3 4">
    <name type="scientific">Limosilactobacillus reuteri</name>
    <name type="common">Lactobacillus reuteri</name>
    <dbReference type="NCBI Taxonomy" id="1598"/>
    <lineage>
        <taxon>Bacteria</taxon>
        <taxon>Bacillati</taxon>
        <taxon>Bacillota</taxon>
        <taxon>Bacilli</taxon>
        <taxon>Lactobacillales</taxon>
        <taxon>Lactobacillaceae</taxon>
        <taxon>Limosilactobacillus</taxon>
    </lineage>
</organism>
<evidence type="ECO:0000313" key="3">
    <source>
        <dbReference type="EMBL" id="OYT03691.1"/>
    </source>
</evidence>
<comment type="caution">
    <text evidence="3">The sequence shown here is derived from an EMBL/GenBank/DDBJ whole genome shotgun (WGS) entry which is preliminary data.</text>
</comment>
<evidence type="ECO:0000313" key="2">
    <source>
        <dbReference type="EMBL" id="NME21262.1"/>
    </source>
</evidence>
<protein>
    <submittedName>
        <fullName evidence="3">Uncharacterized protein</fullName>
    </submittedName>
</protein>
<name>A0A256VJG5_LIMRT</name>
<keyword evidence="1" id="KW-1133">Transmembrane helix</keyword>
<evidence type="ECO:0000313" key="5">
    <source>
        <dbReference type="Proteomes" id="UP000587270"/>
    </source>
</evidence>